<dbReference type="GO" id="GO:0005634">
    <property type="term" value="C:nucleus"/>
    <property type="evidence" value="ECO:0007669"/>
    <property type="project" value="UniProtKB-SubCell"/>
</dbReference>
<dbReference type="PANTHER" id="PTHR22812">
    <property type="entry name" value="CHROMOBOX PROTEIN"/>
    <property type="match status" value="1"/>
</dbReference>
<accession>A0ABD2QDJ8</accession>
<evidence type="ECO:0000256" key="3">
    <source>
        <dbReference type="ARBA" id="ARBA00023242"/>
    </source>
</evidence>
<dbReference type="SMART" id="SM00300">
    <property type="entry name" value="ChSh"/>
    <property type="match status" value="1"/>
</dbReference>
<keyword evidence="3" id="KW-0539">Nucleus</keyword>
<protein>
    <submittedName>
        <fullName evidence="5">Chromobox 3a</fullName>
    </submittedName>
</protein>
<evidence type="ECO:0000313" key="5">
    <source>
        <dbReference type="EMBL" id="KAL3317611.1"/>
    </source>
</evidence>
<dbReference type="AlphaFoldDB" id="A0ABD2QDJ8"/>
<evidence type="ECO:0000256" key="1">
    <source>
        <dbReference type="ARBA" id="ARBA00004123"/>
    </source>
</evidence>
<dbReference type="EMBL" id="JBJKFK010000355">
    <property type="protein sequence ID" value="KAL3317611.1"/>
    <property type="molecule type" value="Genomic_DNA"/>
</dbReference>
<dbReference type="Gene3D" id="2.40.50.40">
    <property type="match status" value="2"/>
</dbReference>
<gene>
    <name evidence="5" type="primary">CBX3A</name>
    <name evidence="5" type="ORF">Ciccas_003736</name>
</gene>
<dbReference type="Proteomes" id="UP001626550">
    <property type="component" value="Unassembled WGS sequence"/>
</dbReference>
<comment type="caution">
    <text evidence="5">The sequence shown here is derived from an EMBL/GenBank/DDBJ whole genome shotgun (WGS) entry which is preliminary data.</text>
</comment>
<dbReference type="InterPro" id="IPR000953">
    <property type="entry name" value="Chromo/chromo_shadow_dom"/>
</dbReference>
<dbReference type="CDD" id="cd00034">
    <property type="entry name" value="CSD"/>
    <property type="match status" value="1"/>
</dbReference>
<comment type="subcellular location">
    <subcellularLocation>
        <location evidence="1">Nucleus</location>
    </subcellularLocation>
</comment>
<evidence type="ECO:0000256" key="2">
    <source>
        <dbReference type="ARBA" id="ARBA00022737"/>
    </source>
</evidence>
<name>A0ABD2QDJ8_9PLAT</name>
<sequence>MDHLSDVLDMRVLDTGQVEFFVQWKDEADKEWIASSAEFRQNSSIKLFYLKQALREMTTSLPKEYGFNRGLTPETILDATLLDDEIYFLIKWKDSEYPDLVPSGQANVRIPRMVIKFYESNINFSKHKNVIKHLKV</sequence>
<proteinExistence type="predicted"/>
<reference evidence="5 6" key="1">
    <citation type="submission" date="2024-11" db="EMBL/GenBank/DDBJ databases">
        <title>Adaptive evolution of stress response genes in parasites aligns with host niche diversity.</title>
        <authorList>
            <person name="Hahn C."/>
            <person name="Resl P."/>
        </authorList>
    </citation>
    <scope>NUCLEOTIDE SEQUENCE [LARGE SCALE GENOMIC DNA]</scope>
    <source>
        <strain evidence="5">EGGRZ-B1_66</strain>
        <tissue evidence="5">Body</tissue>
    </source>
</reference>
<dbReference type="InterPro" id="IPR051219">
    <property type="entry name" value="Heterochromatin_chromo-domain"/>
</dbReference>
<dbReference type="PROSITE" id="PS50013">
    <property type="entry name" value="CHROMO_2"/>
    <property type="match status" value="1"/>
</dbReference>
<organism evidence="5 6">
    <name type="scientific">Cichlidogyrus casuarinus</name>
    <dbReference type="NCBI Taxonomy" id="1844966"/>
    <lineage>
        <taxon>Eukaryota</taxon>
        <taxon>Metazoa</taxon>
        <taxon>Spiralia</taxon>
        <taxon>Lophotrochozoa</taxon>
        <taxon>Platyhelminthes</taxon>
        <taxon>Monogenea</taxon>
        <taxon>Monopisthocotylea</taxon>
        <taxon>Dactylogyridea</taxon>
        <taxon>Ancyrocephalidae</taxon>
        <taxon>Cichlidogyrus</taxon>
    </lineage>
</organism>
<dbReference type="FunFam" id="2.40.50.40:FF:000031">
    <property type="entry name" value="Heterochromatin protein 1"/>
    <property type="match status" value="1"/>
</dbReference>
<dbReference type="Pfam" id="PF01393">
    <property type="entry name" value="Chromo_shadow"/>
    <property type="match status" value="1"/>
</dbReference>
<evidence type="ECO:0000259" key="4">
    <source>
        <dbReference type="PROSITE" id="PS50013"/>
    </source>
</evidence>
<keyword evidence="2" id="KW-0677">Repeat</keyword>
<dbReference type="InterPro" id="IPR016197">
    <property type="entry name" value="Chromo-like_dom_sf"/>
</dbReference>
<dbReference type="InterPro" id="IPR008251">
    <property type="entry name" value="Chromo_shadow_dom"/>
</dbReference>
<feature type="domain" description="Chromo" evidence="4">
    <location>
        <begin position="71"/>
        <end position="129"/>
    </location>
</feature>
<dbReference type="SUPFAM" id="SSF54160">
    <property type="entry name" value="Chromo domain-like"/>
    <property type="match status" value="1"/>
</dbReference>
<evidence type="ECO:0000313" key="6">
    <source>
        <dbReference type="Proteomes" id="UP001626550"/>
    </source>
</evidence>
<keyword evidence="6" id="KW-1185">Reference proteome</keyword>